<evidence type="ECO:0000313" key="1">
    <source>
        <dbReference type="EMBL" id="JAS41689.1"/>
    </source>
</evidence>
<proteinExistence type="predicted"/>
<reference evidence="1" key="1">
    <citation type="submission" date="2015-11" db="EMBL/GenBank/DDBJ databases">
        <title>De novo transcriptome assembly of four potential Pierce s Disease insect vectors from Arizona vineyards.</title>
        <authorList>
            <person name="Tassone E.E."/>
        </authorList>
    </citation>
    <scope>NUCLEOTIDE SEQUENCE</scope>
</reference>
<dbReference type="PANTHER" id="PTHR21824">
    <property type="entry name" value="TRANSMEMBRANE PROTEIN 177"/>
    <property type="match status" value="1"/>
</dbReference>
<sequence>GELVPITEDVQKCFDKAMEYVELPDYQQETITPFIASGFNIFSIGSLRSYFGGLMGIPHNFVFKNDNKYRKLLCVNTEPIDWSRKESEDYFSSLLLSDEAKTFAIARELEYLKSLKMYEVFLVPIYAQA</sequence>
<feature type="non-terminal residue" evidence="1">
    <location>
        <position position="129"/>
    </location>
</feature>
<accession>A0A1B6EUV9</accession>
<dbReference type="GO" id="GO:0016020">
    <property type="term" value="C:membrane"/>
    <property type="evidence" value="ECO:0007669"/>
    <property type="project" value="TreeGrafter"/>
</dbReference>
<organism evidence="1">
    <name type="scientific">Cuerna arida</name>
    <dbReference type="NCBI Taxonomy" id="1464854"/>
    <lineage>
        <taxon>Eukaryota</taxon>
        <taxon>Metazoa</taxon>
        <taxon>Ecdysozoa</taxon>
        <taxon>Arthropoda</taxon>
        <taxon>Hexapoda</taxon>
        <taxon>Insecta</taxon>
        <taxon>Pterygota</taxon>
        <taxon>Neoptera</taxon>
        <taxon>Paraneoptera</taxon>
        <taxon>Hemiptera</taxon>
        <taxon>Auchenorrhyncha</taxon>
        <taxon>Membracoidea</taxon>
        <taxon>Cicadellidae</taxon>
        <taxon>Cicadellinae</taxon>
        <taxon>Proconiini</taxon>
        <taxon>Cuerna</taxon>
    </lineage>
</organism>
<dbReference type="PANTHER" id="PTHR21824:SF4">
    <property type="entry name" value="TRANSMEMBRANE PROTEIN 177"/>
    <property type="match status" value="1"/>
</dbReference>
<feature type="non-terminal residue" evidence="1">
    <location>
        <position position="1"/>
    </location>
</feature>
<dbReference type="InterPro" id="IPR026620">
    <property type="entry name" value="TMEM177"/>
</dbReference>
<gene>
    <name evidence="1" type="ORF">g.49653</name>
</gene>
<name>A0A1B6EUV9_9HEMI</name>
<protein>
    <submittedName>
        <fullName evidence="1">Uncharacterized protein</fullName>
    </submittedName>
</protein>
<dbReference type="AlphaFoldDB" id="A0A1B6EUV9"/>
<dbReference type="EMBL" id="GECZ01028080">
    <property type="protein sequence ID" value="JAS41689.1"/>
    <property type="molecule type" value="Transcribed_RNA"/>
</dbReference>